<evidence type="ECO:0000313" key="3">
    <source>
        <dbReference type="EMBL" id="CAB1128617.1"/>
    </source>
</evidence>
<proteinExistence type="predicted"/>
<dbReference type="Proteomes" id="UP000503399">
    <property type="component" value="Chromosome"/>
</dbReference>
<dbReference type="EMBL" id="LR778114">
    <property type="protein sequence ID" value="CAB1128617.1"/>
    <property type="molecule type" value="Genomic_DNA"/>
</dbReference>
<dbReference type="AlphaFoldDB" id="A0A6F8ZFY8"/>
<feature type="compositionally biased region" description="Low complexity" evidence="1">
    <location>
        <begin position="303"/>
        <end position="314"/>
    </location>
</feature>
<evidence type="ECO:0000313" key="4">
    <source>
        <dbReference type="Proteomes" id="UP000503399"/>
    </source>
</evidence>
<gene>
    <name evidence="3" type="ORF">R50_1111</name>
</gene>
<dbReference type="KEGG" id="hfv:R50_1111"/>
<feature type="compositionally biased region" description="Low complexity" evidence="1">
    <location>
        <begin position="271"/>
        <end position="295"/>
    </location>
</feature>
<dbReference type="SUPFAM" id="SSF55781">
    <property type="entry name" value="GAF domain-like"/>
    <property type="match status" value="1"/>
</dbReference>
<evidence type="ECO:0000259" key="2">
    <source>
        <dbReference type="Pfam" id="PF13185"/>
    </source>
</evidence>
<keyword evidence="4" id="KW-1185">Reference proteome</keyword>
<dbReference type="InterPro" id="IPR003018">
    <property type="entry name" value="GAF"/>
</dbReference>
<reference evidence="3 4" key="1">
    <citation type="submission" date="2020-02" db="EMBL/GenBank/DDBJ databases">
        <authorList>
            <person name="Hogendoorn C."/>
        </authorList>
    </citation>
    <scope>NUCLEOTIDE SEQUENCE [LARGE SCALE GENOMIC DNA]</scope>
    <source>
        <strain evidence="3">R501</strain>
    </source>
</reference>
<dbReference type="Pfam" id="PF13185">
    <property type="entry name" value="GAF_2"/>
    <property type="match status" value="1"/>
</dbReference>
<feature type="region of interest" description="Disordered" evidence="1">
    <location>
        <begin position="225"/>
        <end position="327"/>
    </location>
</feature>
<feature type="compositionally biased region" description="Low complexity" evidence="1">
    <location>
        <begin position="1"/>
        <end position="15"/>
    </location>
</feature>
<dbReference type="Gene3D" id="3.30.450.40">
    <property type="match status" value="1"/>
</dbReference>
<accession>A0A6F8ZFY8</accession>
<sequence>MHPAAGAPWSPGPGWRPDRVEPAGGRLRPHHPSAPSPGGRGRGRPGPGPPGGRGRLPRGPPAGGTPRTAGCHPDSHRRRPAAGPQRSRPPARNLPAALGPGAVHRRLAGLSDPAADRFRFLAAAGPGAQPLQQLPLALSGGPAGSSLAARAWRSGRLQLDNDLWQAREMGAWQVFLHRWEWRAGAAVPVRRGGRPWGVVSLIANRPGIFDADLLALVARVGHTSCPRRAGPAHPPGAGAGPAGLAGTPRSPDRPAQPHRAQRAPGIGAGSGPAAWPPGSGRPARPGRLQAGQGRLRPYRRRPPAAGGRRQAAGRHAADGLCRPPGRG</sequence>
<protein>
    <recommendedName>
        <fullName evidence="2">GAF domain-containing protein</fullName>
    </recommendedName>
</protein>
<feature type="domain" description="GAF" evidence="2">
    <location>
        <begin position="137"/>
        <end position="222"/>
    </location>
</feature>
<dbReference type="InterPro" id="IPR029016">
    <property type="entry name" value="GAF-like_dom_sf"/>
</dbReference>
<name>A0A6F8ZFY8_9FIRM</name>
<evidence type="ECO:0000256" key="1">
    <source>
        <dbReference type="SAM" id="MobiDB-lite"/>
    </source>
</evidence>
<feature type="region of interest" description="Disordered" evidence="1">
    <location>
        <begin position="1"/>
        <end position="98"/>
    </location>
</feature>
<organism evidence="3 4">
    <name type="scientific">Candidatus Hydrogenisulfobacillus filiaventi</name>
    <dbReference type="NCBI Taxonomy" id="2707344"/>
    <lineage>
        <taxon>Bacteria</taxon>
        <taxon>Bacillati</taxon>
        <taxon>Bacillota</taxon>
        <taxon>Clostridia</taxon>
        <taxon>Eubacteriales</taxon>
        <taxon>Clostridiales Family XVII. Incertae Sedis</taxon>
        <taxon>Candidatus Hydrogenisulfobacillus</taxon>
    </lineage>
</organism>